<dbReference type="SUPFAM" id="SSF55874">
    <property type="entry name" value="ATPase domain of HSP90 chaperone/DNA topoisomerase II/histidine kinase"/>
    <property type="match status" value="1"/>
</dbReference>
<evidence type="ECO:0000256" key="1">
    <source>
        <dbReference type="ARBA" id="ARBA00000085"/>
    </source>
</evidence>
<dbReference type="Gene3D" id="1.10.287.130">
    <property type="match status" value="1"/>
</dbReference>
<dbReference type="PROSITE" id="PS50109">
    <property type="entry name" value="HIS_KIN"/>
    <property type="match status" value="1"/>
</dbReference>
<comment type="subcellular location">
    <subcellularLocation>
        <location evidence="2">Membrane</location>
    </subcellularLocation>
</comment>
<comment type="catalytic activity">
    <reaction evidence="1">
        <text>ATP + protein L-histidine = ADP + protein N-phospho-L-histidine.</text>
        <dbReference type="EC" id="2.7.13.3"/>
    </reaction>
</comment>
<evidence type="ECO:0000256" key="7">
    <source>
        <dbReference type="SAM" id="Coils"/>
    </source>
</evidence>
<reference evidence="12" key="1">
    <citation type="submission" date="2022-04" db="EMBL/GenBank/DDBJ databases">
        <title>Desulfatitalea alkaliphila sp. nov., a novel anaerobic sulfate-reducing bacterium isolated from terrestrial mud volcano, Taman Peninsula, Russia.</title>
        <authorList>
            <person name="Khomyakova M.A."/>
            <person name="Merkel A.Y."/>
            <person name="Slobodkin A.I."/>
        </authorList>
    </citation>
    <scope>NUCLEOTIDE SEQUENCE</scope>
    <source>
        <strain evidence="12">M08but</strain>
    </source>
</reference>
<comment type="caution">
    <text evidence="12">The sequence shown here is derived from an EMBL/GenBank/DDBJ whole genome shotgun (WGS) entry which is preliminary data.</text>
</comment>
<evidence type="ECO:0000256" key="3">
    <source>
        <dbReference type="ARBA" id="ARBA00012438"/>
    </source>
</evidence>
<dbReference type="SMART" id="SM00387">
    <property type="entry name" value="HATPase_c"/>
    <property type="match status" value="1"/>
</dbReference>
<dbReference type="RefSeq" id="WP_246909700.1">
    <property type="nucleotide sequence ID" value="NZ_JALJRB010000015.1"/>
</dbReference>
<dbReference type="Pfam" id="PF02518">
    <property type="entry name" value="HATPase_c"/>
    <property type="match status" value="1"/>
</dbReference>
<name>A0AA41UQP9_9BACT</name>
<dbReference type="GO" id="GO:0005524">
    <property type="term" value="F:ATP binding"/>
    <property type="evidence" value="ECO:0007669"/>
    <property type="project" value="UniProtKB-KW"/>
</dbReference>
<dbReference type="PRINTS" id="PR00344">
    <property type="entry name" value="BCTRLSENSOR"/>
</dbReference>
<evidence type="ECO:0000256" key="6">
    <source>
        <dbReference type="ARBA" id="ARBA00022777"/>
    </source>
</evidence>
<dbReference type="Gene3D" id="3.30.565.10">
    <property type="entry name" value="Histidine kinase-like ATPase, C-terminal domain"/>
    <property type="match status" value="1"/>
</dbReference>
<dbReference type="PROSITE" id="PS50885">
    <property type="entry name" value="HAMP"/>
    <property type="match status" value="1"/>
</dbReference>
<accession>A0AA41UQP9</accession>
<evidence type="ECO:0000259" key="10">
    <source>
        <dbReference type="PROSITE" id="PS50109"/>
    </source>
</evidence>
<dbReference type="CDD" id="cd00082">
    <property type="entry name" value="HisKA"/>
    <property type="match status" value="1"/>
</dbReference>
<evidence type="ECO:0000256" key="5">
    <source>
        <dbReference type="ARBA" id="ARBA00022679"/>
    </source>
</evidence>
<feature type="domain" description="Histidine kinase" evidence="10">
    <location>
        <begin position="287"/>
        <end position="510"/>
    </location>
</feature>
<dbReference type="Proteomes" id="UP001165427">
    <property type="component" value="Unassembled WGS sequence"/>
</dbReference>
<proteinExistence type="predicted"/>
<dbReference type="AlphaFoldDB" id="A0AA41UQP9"/>
<dbReference type="SMART" id="SM00388">
    <property type="entry name" value="HisKA"/>
    <property type="match status" value="1"/>
</dbReference>
<dbReference type="InterPro" id="IPR036097">
    <property type="entry name" value="HisK_dim/P_sf"/>
</dbReference>
<feature type="region of interest" description="Disordered" evidence="8">
    <location>
        <begin position="507"/>
        <end position="532"/>
    </location>
</feature>
<dbReference type="InterPro" id="IPR003661">
    <property type="entry name" value="HisK_dim/P_dom"/>
</dbReference>
<dbReference type="EC" id="2.7.13.3" evidence="3"/>
<evidence type="ECO:0000313" key="12">
    <source>
        <dbReference type="EMBL" id="MCJ8501583.1"/>
    </source>
</evidence>
<keyword evidence="13" id="KW-1185">Reference proteome</keyword>
<keyword evidence="7" id="KW-0175">Coiled coil</keyword>
<sequence length="532" mass="58440">MRGFRSKIALYVAFLLLLSALLADILAVLFAQGVLVRDHLSQQRRRMEAISRLITTPPFASDEHPPAARAFAASDMLRAEEWSALLLVDEKGQTLFERTGEVYGDVLLQRAAATALRDGSATTERLGSTWAVFWWHPSAALIAVPMPDEGRGRFAMAAVVPLTPLYDALRQYNKPVLIMILFNTTVLCLAGIYRIFRIYLRPIDRIVRQADAYDDQDDMFFTFRREDSELNRLSSALNRMLKRIAEDREALTRTVARLEQSNAELQLAQKEIIRSEKMAAVGRLAAGIAHEIGNPIGIVLGYLDLLKRPDLEPAEHDDFARRAEDEIQRINTIITQLLDLARPKESGAHHVSAHAVIEDLAAVMAHQPMMAEIQLQTRLAAVDDGLWVNGDQLRQVLLNLLINAADAIQEVDGQREAGRIVIATTATDGNNHDGLDRWLTIAVEDNGAGISADQLDVVFDPFYSTKPPGRGTGLGLAVSYMIVEQMGGTITVESPAGRGTVLALRLPLARPGGPPQLPQGYGSTSEGDPHAG</sequence>
<evidence type="ECO:0000256" key="8">
    <source>
        <dbReference type="SAM" id="MobiDB-lite"/>
    </source>
</evidence>
<evidence type="ECO:0000256" key="2">
    <source>
        <dbReference type="ARBA" id="ARBA00004370"/>
    </source>
</evidence>
<dbReference type="InterPro" id="IPR005467">
    <property type="entry name" value="His_kinase_dom"/>
</dbReference>
<dbReference type="PANTHER" id="PTHR43065:SF42">
    <property type="entry name" value="TWO-COMPONENT SENSOR PPRA"/>
    <property type="match status" value="1"/>
</dbReference>
<feature type="transmembrane region" description="Helical" evidence="9">
    <location>
        <begin position="176"/>
        <end position="196"/>
    </location>
</feature>
<feature type="domain" description="HAMP" evidence="11">
    <location>
        <begin position="197"/>
        <end position="249"/>
    </location>
</feature>
<dbReference type="InterPro" id="IPR036890">
    <property type="entry name" value="HATPase_C_sf"/>
</dbReference>
<dbReference type="EMBL" id="JALJRB010000015">
    <property type="protein sequence ID" value="MCJ8501583.1"/>
    <property type="molecule type" value="Genomic_DNA"/>
</dbReference>
<keyword evidence="4" id="KW-0597">Phosphoprotein</keyword>
<dbReference type="GO" id="GO:0000155">
    <property type="term" value="F:phosphorelay sensor kinase activity"/>
    <property type="evidence" value="ECO:0007669"/>
    <property type="project" value="InterPro"/>
</dbReference>
<evidence type="ECO:0000313" key="13">
    <source>
        <dbReference type="Proteomes" id="UP001165427"/>
    </source>
</evidence>
<keyword evidence="9" id="KW-0472">Membrane</keyword>
<keyword evidence="6" id="KW-0418">Kinase</keyword>
<evidence type="ECO:0000256" key="4">
    <source>
        <dbReference type="ARBA" id="ARBA00022553"/>
    </source>
</evidence>
<evidence type="ECO:0000259" key="11">
    <source>
        <dbReference type="PROSITE" id="PS50885"/>
    </source>
</evidence>
<organism evidence="12 13">
    <name type="scientific">Desulfatitalea alkaliphila</name>
    <dbReference type="NCBI Taxonomy" id="2929485"/>
    <lineage>
        <taxon>Bacteria</taxon>
        <taxon>Pseudomonadati</taxon>
        <taxon>Thermodesulfobacteriota</taxon>
        <taxon>Desulfobacteria</taxon>
        <taxon>Desulfobacterales</taxon>
        <taxon>Desulfosarcinaceae</taxon>
        <taxon>Desulfatitalea</taxon>
    </lineage>
</organism>
<dbReference type="InterPro" id="IPR003660">
    <property type="entry name" value="HAMP_dom"/>
</dbReference>
<dbReference type="PANTHER" id="PTHR43065">
    <property type="entry name" value="SENSOR HISTIDINE KINASE"/>
    <property type="match status" value="1"/>
</dbReference>
<keyword evidence="9" id="KW-1133">Transmembrane helix</keyword>
<dbReference type="InterPro" id="IPR003594">
    <property type="entry name" value="HATPase_dom"/>
</dbReference>
<feature type="coiled-coil region" evidence="7">
    <location>
        <begin position="241"/>
        <end position="278"/>
    </location>
</feature>
<keyword evidence="12" id="KW-0547">Nucleotide-binding</keyword>
<keyword evidence="12" id="KW-0067">ATP-binding</keyword>
<protein>
    <recommendedName>
        <fullName evidence="3">histidine kinase</fullName>
        <ecNumber evidence="3">2.7.13.3</ecNumber>
    </recommendedName>
</protein>
<keyword evidence="9" id="KW-0812">Transmembrane</keyword>
<dbReference type="GO" id="GO:0016020">
    <property type="term" value="C:membrane"/>
    <property type="evidence" value="ECO:0007669"/>
    <property type="project" value="UniProtKB-SubCell"/>
</dbReference>
<keyword evidence="5" id="KW-0808">Transferase</keyword>
<evidence type="ECO:0000256" key="9">
    <source>
        <dbReference type="SAM" id="Phobius"/>
    </source>
</evidence>
<dbReference type="Pfam" id="PF00512">
    <property type="entry name" value="HisKA"/>
    <property type="match status" value="1"/>
</dbReference>
<dbReference type="SUPFAM" id="SSF47384">
    <property type="entry name" value="Homodimeric domain of signal transducing histidine kinase"/>
    <property type="match status" value="1"/>
</dbReference>
<dbReference type="InterPro" id="IPR004358">
    <property type="entry name" value="Sig_transdc_His_kin-like_C"/>
</dbReference>
<gene>
    <name evidence="12" type="ORF">MRX98_13455</name>
</gene>